<evidence type="ECO:0000256" key="12">
    <source>
        <dbReference type="SAM" id="Phobius"/>
    </source>
</evidence>
<dbReference type="CDD" id="cd07302">
    <property type="entry name" value="CHD"/>
    <property type="match status" value="1"/>
</dbReference>
<dbReference type="GO" id="GO:0005886">
    <property type="term" value="C:plasma membrane"/>
    <property type="evidence" value="ECO:0007669"/>
    <property type="project" value="TreeGrafter"/>
</dbReference>
<accession>K6Y6D6</accession>
<organism evidence="14 15">
    <name type="scientific">Brumicola pallidula DSM 14239 = ACAM 615</name>
    <dbReference type="NCBI Taxonomy" id="1121922"/>
    <lineage>
        <taxon>Bacteria</taxon>
        <taxon>Pseudomonadati</taxon>
        <taxon>Pseudomonadota</taxon>
        <taxon>Gammaproteobacteria</taxon>
        <taxon>Alteromonadales</taxon>
        <taxon>Alteromonadaceae</taxon>
        <taxon>Brumicola</taxon>
    </lineage>
</organism>
<dbReference type="OrthoDB" id="9806704at2"/>
<feature type="transmembrane region" description="Helical" evidence="12">
    <location>
        <begin position="169"/>
        <end position="187"/>
    </location>
</feature>
<keyword evidence="9 12" id="KW-1133">Transmembrane helix</keyword>
<keyword evidence="4 12" id="KW-0812">Transmembrane</keyword>
<evidence type="ECO:0000256" key="3">
    <source>
        <dbReference type="ARBA" id="ARBA00012201"/>
    </source>
</evidence>
<keyword evidence="5" id="KW-0479">Metal-binding</keyword>
<dbReference type="EC" id="4.6.1.1" evidence="3"/>
<dbReference type="GO" id="GO:0005524">
    <property type="term" value="F:ATP binding"/>
    <property type="evidence" value="ECO:0007669"/>
    <property type="project" value="UniProtKB-KW"/>
</dbReference>
<dbReference type="AlphaFoldDB" id="K6Y6D6"/>
<evidence type="ECO:0000256" key="6">
    <source>
        <dbReference type="ARBA" id="ARBA00022741"/>
    </source>
</evidence>
<keyword evidence="6" id="KW-0547">Nucleotide-binding</keyword>
<dbReference type="InterPro" id="IPR001054">
    <property type="entry name" value="A/G_cyclase"/>
</dbReference>
<dbReference type="Proteomes" id="UP000006251">
    <property type="component" value="Unassembled WGS sequence"/>
</dbReference>
<feature type="transmembrane region" description="Helical" evidence="12">
    <location>
        <begin position="32"/>
        <end position="52"/>
    </location>
</feature>
<evidence type="ECO:0000256" key="2">
    <source>
        <dbReference type="ARBA" id="ARBA00004141"/>
    </source>
</evidence>
<dbReference type="PANTHER" id="PTHR45627">
    <property type="entry name" value="ADENYLATE CYCLASE TYPE 1"/>
    <property type="match status" value="1"/>
</dbReference>
<dbReference type="InterPro" id="IPR029787">
    <property type="entry name" value="Nucleotide_cyclase"/>
</dbReference>
<dbReference type="GO" id="GO:0046872">
    <property type="term" value="F:metal ion binding"/>
    <property type="evidence" value="ECO:0007669"/>
    <property type="project" value="UniProtKB-KW"/>
</dbReference>
<evidence type="ECO:0000256" key="11">
    <source>
        <dbReference type="ARBA" id="ARBA00023239"/>
    </source>
</evidence>
<feature type="transmembrane region" description="Helical" evidence="12">
    <location>
        <begin position="64"/>
        <end position="81"/>
    </location>
</feature>
<feature type="transmembrane region" description="Helical" evidence="12">
    <location>
        <begin position="114"/>
        <end position="129"/>
    </location>
</feature>
<evidence type="ECO:0000256" key="5">
    <source>
        <dbReference type="ARBA" id="ARBA00022723"/>
    </source>
</evidence>
<dbReference type="STRING" id="1121922.GCA_000428905_00764"/>
<dbReference type="GO" id="GO:0035556">
    <property type="term" value="P:intracellular signal transduction"/>
    <property type="evidence" value="ECO:0007669"/>
    <property type="project" value="InterPro"/>
</dbReference>
<evidence type="ECO:0000256" key="4">
    <source>
        <dbReference type="ARBA" id="ARBA00022692"/>
    </source>
</evidence>
<dbReference type="SMART" id="SM00044">
    <property type="entry name" value="CYCc"/>
    <property type="match status" value="1"/>
</dbReference>
<dbReference type="EMBL" id="BAEQ01000023">
    <property type="protein sequence ID" value="GAC28329.1"/>
    <property type="molecule type" value="Genomic_DNA"/>
</dbReference>
<dbReference type="GO" id="GO:0007189">
    <property type="term" value="P:adenylate cyclase-activating G protein-coupled receptor signaling pathway"/>
    <property type="evidence" value="ECO:0007669"/>
    <property type="project" value="TreeGrafter"/>
</dbReference>
<comment type="catalytic activity">
    <reaction evidence="1">
        <text>ATP = 3',5'-cyclic AMP + diphosphate</text>
        <dbReference type="Rhea" id="RHEA:15389"/>
        <dbReference type="ChEBI" id="CHEBI:30616"/>
        <dbReference type="ChEBI" id="CHEBI:33019"/>
        <dbReference type="ChEBI" id="CHEBI:58165"/>
        <dbReference type="EC" id="4.6.1.1"/>
    </reaction>
</comment>
<dbReference type="PROSITE" id="PS50125">
    <property type="entry name" value="GUANYLATE_CYCLASE_2"/>
    <property type="match status" value="1"/>
</dbReference>
<feature type="transmembrane region" description="Helical" evidence="12">
    <location>
        <begin position="136"/>
        <end position="157"/>
    </location>
</feature>
<dbReference type="Gene3D" id="3.30.70.1230">
    <property type="entry name" value="Nucleotide cyclase"/>
    <property type="match status" value="1"/>
</dbReference>
<keyword evidence="11" id="KW-0456">Lyase</keyword>
<dbReference type="GO" id="GO:0009190">
    <property type="term" value="P:cyclic nucleotide biosynthetic process"/>
    <property type="evidence" value="ECO:0007669"/>
    <property type="project" value="InterPro"/>
</dbReference>
<sequence>MLHVLPVLKQYFERLNSPPLTIQSKPSKRAEILAGICLFLCLVLFVQSLKLLCFSDIPSVHMHIINMLLHLSFFSSAFFLSKLNLFELARCLLILTYISYLITAILLWQINLNIQFYFLLGMFACLYFFHPRETKYLWITLCIFCGLFIYFQTQFVFSIGREDWQFGVINVNTWTLSISCFLLATWIRRQINRSWQQMQMTEQKTRQLLQKVIPSSIARYLMSAEPLSLENCITEHSFASIIFIDFTEFTPYSRQTSDKNLVTFLHRIYCVFDTIAEQHQLTKIKTNGDQYIAAVGLGNSSLSSYETSQQCCQFALAISREFEIKAGVNIGIKMGIASGNAISGIIGQSRPAFDVWGNTMNLASRLESTAANREIQVCQQTMLYSMQNFRFCSGLTQPLKGLGQVTVYKLLGAK</sequence>
<evidence type="ECO:0000256" key="8">
    <source>
        <dbReference type="ARBA" id="ARBA00022842"/>
    </source>
</evidence>
<evidence type="ECO:0000256" key="10">
    <source>
        <dbReference type="ARBA" id="ARBA00023136"/>
    </source>
</evidence>
<evidence type="ECO:0000259" key="13">
    <source>
        <dbReference type="PROSITE" id="PS50125"/>
    </source>
</evidence>
<evidence type="ECO:0000256" key="1">
    <source>
        <dbReference type="ARBA" id="ARBA00001593"/>
    </source>
</evidence>
<evidence type="ECO:0000256" key="9">
    <source>
        <dbReference type="ARBA" id="ARBA00022989"/>
    </source>
</evidence>
<dbReference type="Pfam" id="PF00211">
    <property type="entry name" value="Guanylate_cyc"/>
    <property type="match status" value="1"/>
</dbReference>
<keyword evidence="7" id="KW-0067">ATP-binding</keyword>
<feature type="transmembrane region" description="Helical" evidence="12">
    <location>
        <begin position="88"/>
        <end position="108"/>
    </location>
</feature>
<evidence type="ECO:0000256" key="7">
    <source>
        <dbReference type="ARBA" id="ARBA00022840"/>
    </source>
</evidence>
<protein>
    <recommendedName>
        <fullName evidence="3">adenylate cyclase</fullName>
        <ecNumber evidence="3">4.6.1.1</ecNumber>
    </recommendedName>
</protein>
<gene>
    <name evidence="14" type="ORF">GPAL_1457</name>
</gene>
<dbReference type="GO" id="GO:0004016">
    <property type="term" value="F:adenylate cyclase activity"/>
    <property type="evidence" value="ECO:0007669"/>
    <property type="project" value="UniProtKB-EC"/>
</dbReference>
<reference evidence="15" key="1">
    <citation type="journal article" date="2014" name="Environ. Microbiol.">
        <title>Comparative genomics of the marine bacterial genus Glaciecola reveals the high degree of genomic diversity and genomic characteristic for cold adaptation.</title>
        <authorList>
            <person name="Qin Q.L."/>
            <person name="Xie B.B."/>
            <person name="Yu Y."/>
            <person name="Shu Y.L."/>
            <person name="Rong J.C."/>
            <person name="Zhang Y.J."/>
            <person name="Zhao D.L."/>
            <person name="Chen X.L."/>
            <person name="Zhang X.Y."/>
            <person name="Chen B."/>
            <person name="Zhou B.C."/>
            <person name="Zhang Y.Z."/>
        </authorList>
    </citation>
    <scope>NUCLEOTIDE SEQUENCE [LARGE SCALE GENOMIC DNA]</scope>
    <source>
        <strain evidence="15">ACAM 615</strain>
    </source>
</reference>
<keyword evidence="10 12" id="KW-0472">Membrane</keyword>
<comment type="subcellular location">
    <subcellularLocation>
        <location evidence="2">Membrane</location>
        <topology evidence="2">Multi-pass membrane protein</topology>
    </subcellularLocation>
</comment>
<keyword evidence="8" id="KW-0460">Magnesium</keyword>
<dbReference type="SUPFAM" id="SSF55073">
    <property type="entry name" value="Nucleotide cyclase"/>
    <property type="match status" value="1"/>
</dbReference>
<feature type="domain" description="Guanylate cyclase" evidence="13">
    <location>
        <begin position="240"/>
        <end position="367"/>
    </location>
</feature>
<evidence type="ECO:0000313" key="14">
    <source>
        <dbReference type="EMBL" id="GAC28329.1"/>
    </source>
</evidence>
<name>K6Y6D6_9ALTE</name>
<proteinExistence type="predicted"/>
<evidence type="ECO:0000313" key="15">
    <source>
        <dbReference type="Proteomes" id="UP000006251"/>
    </source>
</evidence>
<dbReference type="PANTHER" id="PTHR45627:SF12">
    <property type="entry name" value="ADENYLATE CYCLASE TYPE 2"/>
    <property type="match status" value="1"/>
</dbReference>
<keyword evidence="15" id="KW-1185">Reference proteome</keyword>
<comment type="caution">
    <text evidence="14">The sequence shown here is derived from an EMBL/GenBank/DDBJ whole genome shotgun (WGS) entry which is preliminary data.</text>
</comment>